<evidence type="ECO:0000259" key="8">
    <source>
        <dbReference type="Pfam" id="PF04003"/>
    </source>
</evidence>
<evidence type="ECO:0000256" key="5">
    <source>
        <dbReference type="ARBA" id="ARBA00038229"/>
    </source>
</evidence>
<dbReference type="Pfam" id="PF04003">
    <property type="entry name" value="Utp12"/>
    <property type="match status" value="1"/>
</dbReference>
<dbReference type="SMART" id="SM00320">
    <property type="entry name" value="WD40"/>
    <property type="match status" value="12"/>
</dbReference>
<comment type="caution">
    <text evidence="9">The sequence shown here is derived from an EMBL/GenBank/DDBJ whole genome shotgun (WGS) entry which is preliminary data.</text>
</comment>
<evidence type="ECO:0000313" key="9">
    <source>
        <dbReference type="EMBL" id="GJJ07205.1"/>
    </source>
</evidence>
<dbReference type="InterPro" id="IPR001680">
    <property type="entry name" value="WD40_rpt"/>
</dbReference>
<feature type="repeat" description="WD" evidence="6">
    <location>
        <begin position="55"/>
        <end position="96"/>
    </location>
</feature>
<keyword evidence="4" id="KW-0539">Nucleus</keyword>
<dbReference type="FunFam" id="2.130.10.10:FF:000157">
    <property type="entry name" value="WD repeat domain 3"/>
    <property type="match status" value="1"/>
</dbReference>
<dbReference type="EMBL" id="BPWL01000002">
    <property type="protein sequence ID" value="GJJ07205.1"/>
    <property type="molecule type" value="Genomic_DNA"/>
</dbReference>
<evidence type="ECO:0000256" key="6">
    <source>
        <dbReference type="PROSITE-ProRule" id="PRU00221"/>
    </source>
</evidence>
<dbReference type="PROSITE" id="PS50082">
    <property type="entry name" value="WD_REPEATS_2"/>
    <property type="match status" value="9"/>
</dbReference>
<reference evidence="9" key="1">
    <citation type="submission" date="2021-10" db="EMBL/GenBank/DDBJ databases">
        <title>De novo Genome Assembly of Clathrus columnatus (Basidiomycota, Fungi) Using Illumina and Nanopore Sequence Data.</title>
        <authorList>
            <person name="Ogiso-Tanaka E."/>
            <person name="Itagaki H."/>
            <person name="Hosoya T."/>
            <person name="Hosaka K."/>
        </authorList>
    </citation>
    <scope>NUCLEOTIDE SEQUENCE</scope>
    <source>
        <strain evidence="9">MO-923</strain>
    </source>
</reference>
<feature type="domain" description="Small-subunit processome Utp12" evidence="8">
    <location>
        <begin position="786"/>
        <end position="887"/>
    </location>
</feature>
<dbReference type="PROSITE" id="PS00678">
    <property type="entry name" value="WD_REPEATS_1"/>
    <property type="match status" value="3"/>
</dbReference>
<gene>
    <name evidence="9" type="ORF">Clacol_001405</name>
</gene>
<feature type="repeat" description="WD" evidence="6">
    <location>
        <begin position="662"/>
        <end position="694"/>
    </location>
</feature>
<feature type="repeat" description="WD" evidence="6">
    <location>
        <begin position="576"/>
        <end position="617"/>
    </location>
</feature>
<dbReference type="SUPFAM" id="SSF117289">
    <property type="entry name" value="Nucleoporin domain"/>
    <property type="match status" value="1"/>
</dbReference>
<evidence type="ECO:0000256" key="4">
    <source>
        <dbReference type="ARBA" id="ARBA00023242"/>
    </source>
</evidence>
<proteinExistence type="inferred from homology"/>
<feature type="repeat" description="WD" evidence="6">
    <location>
        <begin position="195"/>
        <end position="229"/>
    </location>
</feature>
<feature type="repeat" description="WD" evidence="6">
    <location>
        <begin position="618"/>
        <end position="652"/>
    </location>
</feature>
<dbReference type="SUPFAM" id="SSF50978">
    <property type="entry name" value="WD40 repeat-like"/>
    <property type="match status" value="1"/>
</dbReference>
<dbReference type="FunFam" id="2.130.10.10:FF:000178">
    <property type="entry name" value="WD repeat domain 3"/>
    <property type="match status" value="1"/>
</dbReference>
<name>A0AAV5A2I1_9AGAM</name>
<accession>A0AAV5A2I1</accession>
<dbReference type="InterPro" id="IPR019775">
    <property type="entry name" value="WD40_repeat_CS"/>
</dbReference>
<evidence type="ECO:0000256" key="1">
    <source>
        <dbReference type="ARBA" id="ARBA00004604"/>
    </source>
</evidence>
<evidence type="ECO:0000256" key="2">
    <source>
        <dbReference type="ARBA" id="ARBA00022574"/>
    </source>
</evidence>
<dbReference type="PANTHER" id="PTHR19853">
    <property type="entry name" value="WD REPEAT CONTAINING PROTEIN 3 WDR3"/>
    <property type="match status" value="1"/>
</dbReference>
<dbReference type="Pfam" id="PF25172">
    <property type="entry name" value="Beta-prop_WDR3_2nd"/>
    <property type="match status" value="1"/>
</dbReference>
<evidence type="ECO:0000313" key="10">
    <source>
        <dbReference type="Proteomes" id="UP001050691"/>
    </source>
</evidence>
<dbReference type="InterPro" id="IPR036322">
    <property type="entry name" value="WD40_repeat_dom_sf"/>
</dbReference>
<keyword evidence="3" id="KW-0677">Repeat</keyword>
<dbReference type="Proteomes" id="UP001050691">
    <property type="component" value="Unassembled WGS sequence"/>
</dbReference>
<dbReference type="Pfam" id="PF25173">
    <property type="entry name" value="Beta-prop_WDR3_1st"/>
    <property type="match status" value="1"/>
</dbReference>
<dbReference type="GO" id="GO:0030515">
    <property type="term" value="F:snoRNA binding"/>
    <property type="evidence" value="ECO:0007669"/>
    <property type="project" value="TreeGrafter"/>
</dbReference>
<dbReference type="CDD" id="cd00200">
    <property type="entry name" value="WD40"/>
    <property type="match status" value="2"/>
</dbReference>
<comment type="subcellular location">
    <subcellularLocation>
        <location evidence="1">Nucleus</location>
        <location evidence="1">Nucleolus</location>
    </subcellularLocation>
</comment>
<sequence>MVKSYLRHGPTEAFGLICSAASNSIYDGKLAFVPALEDVLVWDVKKGEQIAMWHETGHRAEVTVIIQSPQIDKFAVGYADGSVRLWDVTTQTVSTTFNGHTKAVTALSFDKTGTRLASSSQDTTVIIWDVLGETGLFRLRGHRDQITAIRFIETTLYDTPSTSSLVNSAGYLLTSSKDTFLKLWDLSTQHCVQTVVAHRGEVWAVDINPAGDVILTGSAEGEIKAWRLDREALQAGLKEHGDGEVSQMIHPLSSLSLSSRHRVAQISFHPTQPFLAIQSHDKSVEIFRIRSEEEIHKKQLRKKKRAKEKIKENGDSADAPIPEDDTVTTPDISDQYTPYLIVRGSGKIRSFDFASTESGRKGGVHLLLALSTNALEVFHIPSYTRSKEITPEATRTFSIDLPGHRTDIRSLCLSSNDEILASASNGILKIWNLRTTSCIRTMECGYAVSSTFLPGDKYVAVGTKTGEILVFDISGSSLVDTIKAHSNTLWSLQVRPDEQALVTGSADKDVKFWEFQQKTSEEGQKYLTLVHVRTLKLTDEVLSVRYSPNGKLLAVSLLDSTVKIFYQDSLKFFLSLYGHKLPVLAIDISMDSKLIATCSADKNVKIWGLDFGDCHKSIFAHEDSIMQVAFEREKNSHYFWTVSKDKMVKYWDGDKFENIQKLDGHHGEIWAIAVSNFGKFVVTGSHDKSIRIYEKLDEPLFLEEEREKELEQLYESNIADSMNRVDLNGNTTTEEGDATAVSKQTSETLMAGERVMEAIDLADAELAKPPDAPQNPLLTALGETAEEHVLHVIEKVSSTALHDALLVLPFSKVISLIKYLNEWTKKGWNLTLSSRILFFILRTHHNQIVSTRVLRDILIPLRANLRNSLREQEEILNYNLAALQFMSRKLEAERTAQMFEEEELDEEKVKEKIQEATKKRKRVKV</sequence>
<feature type="repeat" description="WD" evidence="6">
    <location>
        <begin position="171"/>
        <end position="194"/>
    </location>
</feature>
<feature type="repeat" description="WD" evidence="6">
    <location>
        <begin position="482"/>
        <end position="523"/>
    </location>
</feature>
<dbReference type="Gene3D" id="2.130.10.10">
    <property type="entry name" value="YVTN repeat-like/Quinoprotein amine dehydrogenase"/>
    <property type="match status" value="5"/>
</dbReference>
<dbReference type="InterPro" id="IPR015943">
    <property type="entry name" value="WD40/YVTN_repeat-like_dom_sf"/>
</dbReference>
<dbReference type="PRINTS" id="PR00320">
    <property type="entry name" value="GPROTEINBRPT"/>
</dbReference>
<dbReference type="GO" id="GO:0030490">
    <property type="term" value="P:maturation of SSU-rRNA"/>
    <property type="evidence" value="ECO:0007669"/>
    <property type="project" value="TreeGrafter"/>
</dbReference>
<evidence type="ECO:0000256" key="3">
    <source>
        <dbReference type="ARBA" id="ARBA00022737"/>
    </source>
</evidence>
<feature type="repeat" description="WD" evidence="6">
    <location>
        <begin position="401"/>
        <end position="441"/>
    </location>
</feature>
<dbReference type="PROSITE" id="PS50294">
    <property type="entry name" value="WD_REPEATS_REGION"/>
    <property type="match status" value="6"/>
</dbReference>
<organism evidence="9 10">
    <name type="scientific">Clathrus columnatus</name>
    <dbReference type="NCBI Taxonomy" id="1419009"/>
    <lineage>
        <taxon>Eukaryota</taxon>
        <taxon>Fungi</taxon>
        <taxon>Dikarya</taxon>
        <taxon>Basidiomycota</taxon>
        <taxon>Agaricomycotina</taxon>
        <taxon>Agaricomycetes</taxon>
        <taxon>Phallomycetidae</taxon>
        <taxon>Phallales</taxon>
        <taxon>Clathraceae</taxon>
        <taxon>Clathrus</taxon>
    </lineage>
</organism>
<dbReference type="InterPro" id="IPR007148">
    <property type="entry name" value="SSU_processome_Utp12"/>
</dbReference>
<comment type="similarity">
    <text evidence="5">Belongs to the WD repeat WDR3/UTP12 family.</text>
</comment>
<dbReference type="AlphaFoldDB" id="A0AAV5A2I1"/>
<keyword evidence="10" id="KW-1185">Reference proteome</keyword>
<dbReference type="InterPro" id="IPR020472">
    <property type="entry name" value="WD40_PAC1"/>
</dbReference>
<feature type="repeat" description="WD" evidence="6">
    <location>
        <begin position="97"/>
        <end position="130"/>
    </location>
</feature>
<dbReference type="GO" id="GO:0034388">
    <property type="term" value="C:Pwp2p-containing subcomplex of 90S preribosome"/>
    <property type="evidence" value="ECO:0007669"/>
    <property type="project" value="TreeGrafter"/>
</dbReference>
<dbReference type="PANTHER" id="PTHR19853:SF0">
    <property type="entry name" value="WD REPEAT-CONTAINING PROTEIN 3"/>
    <property type="match status" value="1"/>
</dbReference>
<dbReference type="InterPro" id="IPR051570">
    <property type="entry name" value="TBC1_cilium_biogenesis"/>
</dbReference>
<evidence type="ECO:0000256" key="7">
    <source>
        <dbReference type="SAM" id="MobiDB-lite"/>
    </source>
</evidence>
<dbReference type="GO" id="GO:0032040">
    <property type="term" value="C:small-subunit processome"/>
    <property type="evidence" value="ECO:0007669"/>
    <property type="project" value="TreeGrafter"/>
</dbReference>
<keyword evidence="2 6" id="KW-0853">WD repeat</keyword>
<protein>
    <recommendedName>
        <fullName evidence="8">Small-subunit processome Utp12 domain-containing protein</fullName>
    </recommendedName>
</protein>
<feature type="region of interest" description="Disordered" evidence="7">
    <location>
        <begin position="300"/>
        <end position="329"/>
    </location>
</feature>